<dbReference type="SUPFAM" id="SSF47370">
    <property type="entry name" value="Bromodomain"/>
    <property type="match status" value="1"/>
</dbReference>
<feature type="compositionally biased region" description="Basic and acidic residues" evidence="4">
    <location>
        <begin position="129"/>
        <end position="143"/>
    </location>
</feature>
<feature type="region of interest" description="Disordered" evidence="4">
    <location>
        <begin position="482"/>
        <end position="508"/>
    </location>
</feature>
<dbReference type="CDD" id="cd00167">
    <property type="entry name" value="SANT"/>
    <property type="match status" value="1"/>
</dbReference>
<gene>
    <name evidence="6" type="ORF">glysoja_041146</name>
</gene>
<dbReference type="InterPro" id="IPR001005">
    <property type="entry name" value="SANT/Myb"/>
</dbReference>
<proteinExistence type="predicted"/>
<dbReference type="Gene3D" id="1.20.920.10">
    <property type="entry name" value="Bromodomain-like"/>
    <property type="match status" value="1"/>
</dbReference>
<reference evidence="6" key="1">
    <citation type="submission" date="2014-07" db="EMBL/GenBank/DDBJ databases">
        <title>Identification of a novel salt tolerance gene in wild soybean by whole-genome sequencing.</title>
        <authorList>
            <person name="Lam H.-M."/>
            <person name="Qi X."/>
            <person name="Li M.-W."/>
            <person name="Liu X."/>
            <person name="Xie M."/>
            <person name="Ni M."/>
            <person name="Xu X."/>
        </authorList>
    </citation>
    <scope>NUCLEOTIDE SEQUENCE [LARGE SCALE GENOMIC DNA]</scope>
    <source>
        <tissue evidence="6">Root</tissue>
    </source>
</reference>
<dbReference type="PANTHER" id="PTHR37888:SF4">
    <property type="entry name" value="OS07G0565300 PROTEIN"/>
    <property type="match status" value="1"/>
</dbReference>
<feature type="coiled-coil region" evidence="3">
    <location>
        <begin position="71"/>
        <end position="98"/>
    </location>
</feature>
<dbReference type="AlphaFoldDB" id="A0A0B2SP59"/>
<dbReference type="EMBL" id="KN641387">
    <property type="protein sequence ID" value="KHN46319.1"/>
    <property type="molecule type" value="Genomic_DNA"/>
</dbReference>
<protein>
    <recommendedName>
        <fullName evidence="5">Bromo domain-containing protein</fullName>
    </recommendedName>
</protein>
<keyword evidence="3" id="KW-0175">Coiled coil</keyword>
<keyword evidence="1 2" id="KW-0103">Bromodomain</keyword>
<dbReference type="SMART" id="SM00297">
    <property type="entry name" value="BROMO"/>
    <property type="match status" value="1"/>
</dbReference>
<dbReference type="InterPro" id="IPR001487">
    <property type="entry name" value="Bromodomain"/>
</dbReference>
<evidence type="ECO:0000259" key="5">
    <source>
        <dbReference type="PROSITE" id="PS50014"/>
    </source>
</evidence>
<dbReference type="Gramene" id="XM_028332038.1">
    <property type="protein sequence ID" value="XP_028187839.1"/>
    <property type="gene ID" value="LOC114374396"/>
</dbReference>
<evidence type="ECO:0000256" key="3">
    <source>
        <dbReference type="SAM" id="Coils"/>
    </source>
</evidence>
<evidence type="ECO:0000256" key="4">
    <source>
        <dbReference type="SAM" id="MobiDB-lite"/>
    </source>
</evidence>
<evidence type="ECO:0000256" key="2">
    <source>
        <dbReference type="PROSITE-ProRule" id="PRU00035"/>
    </source>
</evidence>
<sequence length="508" mass="56297">MEEETMVTWSTWEELLLGGAISRHGTRDWTVIAAELKTRTVSPCIFTPEVCKAKYEELNFQYPGGCTSWFEELKKKRVAELKRDLKQSEEVIGSLEMKIETLKAGRDEKRDDCHVDNGSAEPELNVPSHKLDRVNDSPKEMSKDGLSAGSFTHETKTNWTHECQIPATSCEDVATKPEASGSTKQEKVLNVDKLANIVYQEHGGCLKKPRGKRKRKDCSRSINEVSVRESDFSADVCKESSLSYCGEIVKSSGVNEENANLKTAGIKDLMELLDSFLVVQGASVFTYKHDNQKQGRYEKLIRQHVDFDTIKSRIHNGTIKSVVELLRDLLLLSNNALVFYSKNTREHKTGLQLRDLVIKTLTEKLESSSTSPVGDPSVNVISTRSSTSYLRDSSARVRSMPSTSPVRDSSVKVRSMRPGNRKIVAKVAGGSSSAERVLVGAKKANKVDTIPAERVSAAVKKANKVDSPPSVESLSIKKACGGRTRTVGHESAVKRNATPRNDRKRIAK</sequence>
<dbReference type="Proteomes" id="UP000053555">
    <property type="component" value="Unassembled WGS sequence"/>
</dbReference>
<organism evidence="6">
    <name type="scientific">Glycine soja</name>
    <name type="common">Wild soybean</name>
    <dbReference type="NCBI Taxonomy" id="3848"/>
    <lineage>
        <taxon>Eukaryota</taxon>
        <taxon>Viridiplantae</taxon>
        <taxon>Streptophyta</taxon>
        <taxon>Embryophyta</taxon>
        <taxon>Tracheophyta</taxon>
        <taxon>Spermatophyta</taxon>
        <taxon>Magnoliopsida</taxon>
        <taxon>eudicotyledons</taxon>
        <taxon>Gunneridae</taxon>
        <taxon>Pentapetalae</taxon>
        <taxon>rosids</taxon>
        <taxon>fabids</taxon>
        <taxon>Fabales</taxon>
        <taxon>Fabaceae</taxon>
        <taxon>Papilionoideae</taxon>
        <taxon>50 kb inversion clade</taxon>
        <taxon>NPAAA clade</taxon>
        <taxon>indigoferoid/millettioid clade</taxon>
        <taxon>Phaseoleae</taxon>
        <taxon>Glycine</taxon>
        <taxon>Glycine subgen. Soja</taxon>
    </lineage>
</organism>
<name>A0A0B2SP59_GLYSO</name>
<dbReference type="Pfam" id="PF00439">
    <property type="entry name" value="Bromodomain"/>
    <property type="match status" value="1"/>
</dbReference>
<evidence type="ECO:0000256" key="1">
    <source>
        <dbReference type="ARBA" id="ARBA00023117"/>
    </source>
</evidence>
<accession>A0A0B2SP59</accession>
<dbReference type="InterPro" id="IPR009057">
    <property type="entry name" value="Homeodomain-like_sf"/>
</dbReference>
<feature type="region of interest" description="Disordered" evidence="4">
    <location>
        <begin position="108"/>
        <end position="150"/>
    </location>
</feature>
<dbReference type="PROSITE" id="PS50014">
    <property type="entry name" value="BROMODOMAIN_2"/>
    <property type="match status" value="1"/>
</dbReference>
<feature type="domain" description="Bromo" evidence="5">
    <location>
        <begin position="285"/>
        <end position="347"/>
    </location>
</feature>
<dbReference type="SUPFAM" id="SSF46689">
    <property type="entry name" value="Homeodomain-like"/>
    <property type="match status" value="1"/>
</dbReference>
<dbReference type="InterPro" id="IPR036427">
    <property type="entry name" value="Bromodomain-like_sf"/>
</dbReference>
<dbReference type="PANTHER" id="PTHR37888">
    <property type="entry name" value="DNA-BINDING BROMODOMAIN-CONTAINING PROTEIN"/>
    <property type="match status" value="1"/>
</dbReference>
<evidence type="ECO:0000313" key="6">
    <source>
        <dbReference type="EMBL" id="KHN46319.1"/>
    </source>
</evidence>
<feature type="region of interest" description="Disordered" evidence="4">
    <location>
        <begin position="391"/>
        <end position="415"/>
    </location>
</feature>